<dbReference type="Pfam" id="PF04266">
    <property type="entry name" value="ASCH"/>
    <property type="match status" value="1"/>
</dbReference>
<evidence type="ECO:0000313" key="2">
    <source>
        <dbReference type="EMBL" id="RRG18307.1"/>
    </source>
</evidence>
<protein>
    <submittedName>
        <fullName evidence="2">ASCH domain-containing protein</fullName>
    </submittedName>
</protein>
<dbReference type="InterPro" id="IPR015947">
    <property type="entry name" value="PUA-like_sf"/>
</dbReference>
<sequence>MNPTVAEYWATFRKKNQIETSEPYEVFGFGLTPTVIDELADLVVADKKIGTTSAVSLYDDDEPKPYVGAFSIVLNSAEQPMAVIETTQVEQLRFDDVTEAQARLEGEGDLSLGYWRQVHEEVFETLFQSELGRSFTGDELVIFETFKRVY</sequence>
<dbReference type="InterPro" id="IPR007374">
    <property type="entry name" value="ASCH_domain"/>
</dbReference>
<evidence type="ECO:0000313" key="3">
    <source>
        <dbReference type="Proteomes" id="UP000275836"/>
    </source>
</evidence>
<dbReference type="SUPFAM" id="SSF88697">
    <property type="entry name" value="PUA domain-like"/>
    <property type="match status" value="1"/>
</dbReference>
<dbReference type="CDD" id="cd06553">
    <property type="entry name" value="ASCH_Ef3133_like"/>
    <property type="match status" value="1"/>
</dbReference>
<feature type="domain" description="ASCH" evidence="1">
    <location>
        <begin position="27"/>
        <end position="150"/>
    </location>
</feature>
<dbReference type="Proteomes" id="UP000275836">
    <property type="component" value="Unassembled WGS sequence"/>
</dbReference>
<proteinExistence type="predicted"/>
<dbReference type="PANTHER" id="PTHR39203">
    <property type="entry name" value="CYTOPLASMIC PROTEIN-RELATED"/>
    <property type="match status" value="1"/>
</dbReference>
<dbReference type="Gene3D" id="3.10.400.10">
    <property type="entry name" value="Sulfate adenylyltransferase"/>
    <property type="match status" value="1"/>
</dbReference>
<dbReference type="InterPro" id="IPR009326">
    <property type="entry name" value="DUF984"/>
</dbReference>
<reference evidence="2 3" key="1">
    <citation type="submission" date="2018-10" db="EMBL/GenBank/DDBJ databases">
        <title>Draft genome sequence of Weissella viridescens UCO-SMC3.</title>
        <authorList>
            <person name="Garcia-Cancino A."/>
            <person name="Espinoza-Monje M."/>
            <person name="Albarracin L."/>
            <person name="Garcia-Castillo V."/>
            <person name="Campos-Martin J."/>
            <person name="Nakano Y."/>
            <person name="Guitierrez-Zamorano C."/>
            <person name="Ikeda-Ohtsubo W."/>
            <person name="Morita H."/>
            <person name="Kitazawa H."/>
            <person name="Villena J."/>
        </authorList>
    </citation>
    <scope>NUCLEOTIDE SEQUENCE [LARGE SCALE GENOMIC DNA]</scope>
    <source>
        <strain evidence="2 3">UCO-SMC3</strain>
    </source>
</reference>
<dbReference type="RefSeq" id="WP_124942950.1">
    <property type="nucleotide sequence ID" value="NZ_RHGY01000002.1"/>
</dbReference>
<comment type="caution">
    <text evidence="2">The sequence shown here is derived from an EMBL/GenBank/DDBJ whole genome shotgun (WGS) entry which is preliminary data.</text>
</comment>
<dbReference type="EMBL" id="RHGY01000002">
    <property type="protein sequence ID" value="RRG18307.1"/>
    <property type="molecule type" value="Genomic_DNA"/>
</dbReference>
<name>A0A3P2RCD1_WEIVI</name>
<dbReference type="PANTHER" id="PTHR39203:SF1">
    <property type="entry name" value="CYTOPLASMIC PROTEIN"/>
    <property type="match status" value="1"/>
</dbReference>
<evidence type="ECO:0000259" key="1">
    <source>
        <dbReference type="SMART" id="SM01022"/>
    </source>
</evidence>
<dbReference type="PIRSF" id="PIRSF021320">
    <property type="entry name" value="DUF984"/>
    <property type="match status" value="1"/>
</dbReference>
<organism evidence="2 3">
    <name type="scientific">Weissella viridescens</name>
    <name type="common">Lactobacillus viridescens</name>
    <dbReference type="NCBI Taxonomy" id="1629"/>
    <lineage>
        <taxon>Bacteria</taxon>
        <taxon>Bacillati</taxon>
        <taxon>Bacillota</taxon>
        <taxon>Bacilli</taxon>
        <taxon>Lactobacillales</taxon>
        <taxon>Lactobacillaceae</taxon>
        <taxon>Weissella</taxon>
    </lineage>
</organism>
<gene>
    <name evidence="2" type="ORF">D3P96_03205</name>
</gene>
<dbReference type="AlphaFoldDB" id="A0A3P2RCD1"/>
<dbReference type="SMART" id="SM01022">
    <property type="entry name" value="ASCH"/>
    <property type="match status" value="1"/>
</dbReference>
<accession>A0A3P2RCD1</accession>
<dbReference type="OrthoDB" id="9807542at2"/>